<accession>A0A4W2GHL4</accession>
<dbReference type="Pfam" id="PF14944">
    <property type="entry name" value="TCRP1"/>
    <property type="match status" value="1"/>
</dbReference>
<dbReference type="GeneTree" id="ENSGT00390000005140"/>
<reference evidence="2" key="2">
    <citation type="submission" date="2025-08" db="UniProtKB">
        <authorList>
            <consortium name="Ensembl"/>
        </authorList>
    </citation>
    <scope>IDENTIFICATION</scope>
</reference>
<dbReference type="PANTHER" id="PTHR31844">
    <property type="entry name" value="MYELIN-ASSOCIATED NEURITE-OUTGROWTH INHIBITOR-RELATED"/>
    <property type="match status" value="1"/>
</dbReference>
<organism evidence="2 3">
    <name type="scientific">Bos indicus x Bos taurus</name>
    <name type="common">Hybrid cattle</name>
    <dbReference type="NCBI Taxonomy" id="30522"/>
    <lineage>
        <taxon>Eukaryota</taxon>
        <taxon>Metazoa</taxon>
        <taxon>Chordata</taxon>
        <taxon>Craniata</taxon>
        <taxon>Vertebrata</taxon>
        <taxon>Euteleostomi</taxon>
        <taxon>Mammalia</taxon>
        <taxon>Eutheria</taxon>
        <taxon>Laurasiatheria</taxon>
        <taxon>Artiodactyla</taxon>
        <taxon>Ruminantia</taxon>
        <taxon>Pecora</taxon>
        <taxon>Bovidae</taxon>
        <taxon>Bovinae</taxon>
        <taxon>Bos</taxon>
    </lineage>
</organism>
<sequence>MGAVTNPTYSLGSSGVAYANSKGIGYLAGFPMGYTAAAPAFSLNIYPGAHPTFQTGTLLTAHSPTPVTHPTTRLCE</sequence>
<evidence type="ECO:0000313" key="2">
    <source>
        <dbReference type="Ensembl" id="ENSBIXP00005017919.1"/>
    </source>
</evidence>
<dbReference type="Ensembl" id="ENSBIXT00005030021.1">
    <property type="protein sequence ID" value="ENSBIXP00005017919.1"/>
    <property type="gene ID" value="ENSBIXG00005005873.1"/>
</dbReference>
<comment type="similarity">
    <text evidence="1">Belongs to the FAM168 family.</text>
</comment>
<proteinExistence type="inferred from homology"/>
<name>A0A4W2GHL4_BOBOX</name>
<evidence type="ECO:0000313" key="3">
    <source>
        <dbReference type="Proteomes" id="UP000429181"/>
    </source>
</evidence>
<protein>
    <submittedName>
        <fullName evidence="2">Uncharacterized protein</fullName>
    </submittedName>
</protein>
<dbReference type="InterPro" id="IPR029247">
    <property type="entry name" value="FAM168A/MANI"/>
</dbReference>
<dbReference type="AlphaFoldDB" id="A0A4W2GHL4"/>
<evidence type="ECO:0000256" key="1">
    <source>
        <dbReference type="ARBA" id="ARBA00005357"/>
    </source>
</evidence>
<dbReference type="Proteomes" id="UP000429181">
    <property type="component" value="Unassembled WGS sequence"/>
</dbReference>
<reference evidence="3" key="1">
    <citation type="submission" date="2018-11" db="EMBL/GenBank/DDBJ databases">
        <title>Haplotype-resolved cattle genomes.</title>
        <authorList>
            <person name="Low W.Y."/>
            <person name="Tearle R."/>
            <person name="Bickhart D.M."/>
            <person name="Rosen B.D."/>
            <person name="Koren S."/>
            <person name="Rhie A."/>
            <person name="Hiendleder S."/>
            <person name="Phillippy A.M."/>
            <person name="Smith T.P.L."/>
            <person name="Williams J.L."/>
        </authorList>
    </citation>
    <scope>NUCLEOTIDE SEQUENCE [LARGE SCALE GENOMIC DNA]</scope>
</reference>